<evidence type="ECO:0000256" key="4">
    <source>
        <dbReference type="ARBA" id="ARBA00022801"/>
    </source>
</evidence>
<name>A0A7S2IH72_9STRA</name>
<dbReference type="GO" id="GO:0004620">
    <property type="term" value="F:phospholipase activity"/>
    <property type="evidence" value="ECO:0007669"/>
    <property type="project" value="UniProtKB-ARBA"/>
</dbReference>
<dbReference type="GO" id="GO:0016042">
    <property type="term" value="P:lipid catabolic process"/>
    <property type="evidence" value="ECO:0007669"/>
    <property type="project" value="UniProtKB-KW"/>
</dbReference>
<dbReference type="GO" id="GO:0009507">
    <property type="term" value="C:chloroplast"/>
    <property type="evidence" value="ECO:0007669"/>
    <property type="project" value="UniProtKB-SubCell"/>
</dbReference>
<evidence type="ECO:0000256" key="2">
    <source>
        <dbReference type="ARBA" id="ARBA00022528"/>
    </source>
</evidence>
<dbReference type="SUPFAM" id="SSF53474">
    <property type="entry name" value="alpha/beta-Hydrolases"/>
    <property type="match status" value="1"/>
</dbReference>
<sequence length="499" mass="55590">MFEELTNGMINMCGFSTDLTKDDTKTNLPYTFGDAHDKYKYPGLYEEADEMLQVSLLIYSITDLRTLAKKAKAGKLKSGSELSNPDLILNLPLRLDVGLGMIEENVDLIRAEVGDADHEMTMSALQSIRQRYSRDDVSLSTEENSSKKKDSSQRWRNPFATSKTNVSASPASNSPYLVAYGDDKPDKELVYAVGVDPVRKRVTVAFRGSVTPTDFLTDATIAFKREPNPIQDLSKDQSETIGIHQGFYNYLLKERKENDGKSKLDEIFEHVEEAFADSECRASYKLYVTGHSLGGALSTLFGFYAASSAIKVPTPITVVSIASPRVGDTAFQSAFACLERQGVLRHLRVANEGDPVTILPEGSGKKVWAMMSPISYAAYKISDSKFKDKETYRHTGVKLLLLKRKGSKGEYTETQDKYKLSYSVKSMKANGGKIRGEENEENNSKGSQIGNILPSFKMEDIPEVWFHFGDTYCENMTSVKEDLAPLSLNEVYRSVTRGH</sequence>
<gene>
    <name evidence="10" type="ORF">HTAM1171_LOCUS12099</name>
</gene>
<dbReference type="PANTHER" id="PTHR31403">
    <property type="entry name" value="PHOSPHOLIPASE A1-IBETA2, CHLOROPLASTIC"/>
    <property type="match status" value="1"/>
</dbReference>
<dbReference type="PANTHER" id="PTHR31403:SF7">
    <property type="entry name" value="PHOSPHOLIPASE A1-IGAMMA3, CHLOROPLASTIC"/>
    <property type="match status" value="1"/>
</dbReference>
<feature type="compositionally biased region" description="Polar residues" evidence="8">
    <location>
        <begin position="159"/>
        <end position="173"/>
    </location>
</feature>
<keyword evidence="5" id="KW-0809">Transit peptide</keyword>
<organism evidence="10">
    <name type="scientific">Helicotheca tamesis</name>
    <dbReference type="NCBI Taxonomy" id="374047"/>
    <lineage>
        <taxon>Eukaryota</taxon>
        <taxon>Sar</taxon>
        <taxon>Stramenopiles</taxon>
        <taxon>Ochrophyta</taxon>
        <taxon>Bacillariophyta</taxon>
        <taxon>Mediophyceae</taxon>
        <taxon>Lithodesmiophycidae</taxon>
        <taxon>Lithodesmiales</taxon>
        <taxon>Lithodesmiaceae</taxon>
        <taxon>Helicotheca</taxon>
    </lineage>
</organism>
<keyword evidence="4" id="KW-0378">Hydrolase</keyword>
<proteinExistence type="predicted"/>
<keyword evidence="3" id="KW-0934">Plastid</keyword>
<dbReference type="Pfam" id="PF01764">
    <property type="entry name" value="Lipase_3"/>
    <property type="match status" value="1"/>
</dbReference>
<evidence type="ECO:0000256" key="5">
    <source>
        <dbReference type="ARBA" id="ARBA00022946"/>
    </source>
</evidence>
<dbReference type="EMBL" id="HBGV01019482">
    <property type="protein sequence ID" value="CAD9518646.1"/>
    <property type="molecule type" value="Transcribed_RNA"/>
</dbReference>
<evidence type="ECO:0000256" key="1">
    <source>
        <dbReference type="ARBA" id="ARBA00004229"/>
    </source>
</evidence>
<dbReference type="Gene3D" id="3.40.50.1820">
    <property type="entry name" value="alpha/beta hydrolase"/>
    <property type="match status" value="1"/>
</dbReference>
<evidence type="ECO:0000256" key="3">
    <source>
        <dbReference type="ARBA" id="ARBA00022640"/>
    </source>
</evidence>
<dbReference type="AlphaFoldDB" id="A0A7S2IH72"/>
<feature type="region of interest" description="Disordered" evidence="8">
    <location>
        <begin position="431"/>
        <end position="451"/>
    </location>
</feature>
<dbReference type="InterPro" id="IPR029058">
    <property type="entry name" value="AB_hydrolase_fold"/>
</dbReference>
<feature type="region of interest" description="Disordered" evidence="8">
    <location>
        <begin position="133"/>
        <end position="173"/>
    </location>
</feature>
<evidence type="ECO:0000256" key="8">
    <source>
        <dbReference type="SAM" id="MobiDB-lite"/>
    </source>
</evidence>
<keyword evidence="6" id="KW-0442">Lipid degradation</keyword>
<protein>
    <recommendedName>
        <fullName evidence="9">Fungal lipase-type domain-containing protein</fullName>
    </recommendedName>
</protein>
<dbReference type="InterPro" id="IPR002921">
    <property type="entry name" value="Fungal_lipase-type"/>
</dbReference>
<evidence type="ECO:0000256" key="7">
    <source>
        <dbReference type="ARBA" id="ARBA00023098"/>
    </source>
</evidence>
<evidence type="ECO:0000259" key="9">
    <source>
        <dbReference type="Pfam" id="PF01764"/>
    </source>
</evidence>
<keyword evidence="2" id="KW-0150">Chloroplast</keyword>
<evidence type="ECO:0000256" key="6">
    <source>
        <dbReference type="ARBA" id="ARBA00022963"/>
    </source>
</evidence>
<feature type="compositionally biased region" description="Basic and acidic residues" evidence="8">
    <location>
        <begin position="144"/>
        <end position="153"/>
    </location>
</feature>
<comment type="subcellular location">
    <subcellularLocation>
        <location evidence="1">Plastid</location>
        <location evidence="1">Chloroplast</location>
    </subcellularLocation>
</comment>
<reference evidence="10" key="1">
    <citation type="submission" date="2021-01" db="EMBL/GenBank/DDBJ databases">
        <authorList>
            <person name="Corre E."/>
            <person name="Pelletier E."/>
            <person name="Niang G."/>
            <person name="Scheremetjew M."/>
            <person name="Finn R."/>
            <person name="Kale V."/>
            <person name="Holt S."/>
            <person name="Cochrane G."/>
            <person name="Meng A."/>
            <person name="Brown T."/>
            <person name="Cohen L."/>
        </authorList>
    </citation>
    <scope>NUCLEOTIDE SEQUENCE</scope>
    <source>
        <strain evidence="10">CCMP826</strain>
    </source>
</reference>
<feature type="domain" description="Fungal lipase-type" evidence="9">
    <location>
        <begin position="204"/>
        <end position="360"/>
    </location>
</feature>
<accession>A0A7S2IH72</accession>
<keyword evidence="7" id="KW-0443">Lipid metabolism</keyword>
<evidence type="ECO:0000313" key="10">
    <source>
        <dbReference type="EMBL" id="CAD9518646.1"/>
    </source>
</evidence>
<dbReference type="CDD" id="cd00519">
    <property type="entry name" value="Lipase_3"/>
    <property type="match status" value="1"/>
</dbReference>